<feature type="chain" id="PRO_5021295671" description="Probable membrane transporter protein" evidence="6">
    <location>
        <begin position="21"/>
        <end position="247"/>
    </location>
</feature>
<feature type="transmembrane region" description="Helical" evidence="5">
    <location>
        <begin position="95"/>
        <end position="112"/>
    </location>
</feature>
<evidence type="ECO:0000256" key="2">
    <source>
        <dbReference type="ARBA" id="ARBA00022692"/>
    </source>
</evidence>
<evidence type="ECO:0000256" key="5">
    <source>
        <dbReference type="RuleBase" id="RU363041"/>
    </source>
</evidence>
<evidence type="ECO:0000256" key="4">
    <source>
        <dbReference type="ARBA" id="ARBA00023136"/>
    </source>
</evidence>
<feature type="transmembrane region" description="Helical" evidence="5">
    <location>
        <begin position="71"/>
        <end position="89"/>
    </location>
</feature>
<proteinExistence type="inferred from homology"/>
<dbReference type="PANTHER" id="PTHR43701:SF5">
    <property type="entry name" value="MEMBRANE TRANSPORTER PROTEIN-RELATED"/>
    <property type="match status" value="1"/>
</dbReference>
<dbReference type="InterPro" id="IPR002781">
    <property type="entry name" value="TM_pro_TauE-like"/>
</dbReference>
<reference evidence="7 8" key="1">
    <citation type="submission" date="2019-04" db="EMBL/GenBank/DDBJ databases">
        <authorList>
            <person name="Feng G."/>
            <person name="Zhu H."/>
        </authorList>
    </citation>
    <scope>NUCLEOTIDE SEQUENCE [LARGE SCALE GENOMIC DNA]</scope>
    <source>
        <strain evidence="7 8">6HR-1</strain>
    </source>
</reference>
<comment type="subcellular location">
    <subcellularLocation>
        <location evidence="5">Cell membrane</location>
        <topology evidence="5">Multi-pass membrane protein</topology>
    </subcellularLocation>
    <subcellularLocation>
        <location evidence="1">Membrane</location>
        <topology evidence="1">Multi-pass membrane protein</topology>
    </subcellularLocation>
</comment>
<keyword evidence="5" id="KW-1003">Cell membrane</keyword>
<feature type="transmembrane region" description="Helical" evidence="5">
    <location>
        <begin position="178"/>
        <end position="198"/>
    </location>
</feature>
<evidence type="ECO:0000256" key="3">
    <source>
        <dbReference type="ARBA" id="ARBA00022989"/>
    </source>
</evidence>
<keyword evidence="8" id="KW-1185">Reference proteome</keyword>
<dbReference type="InterPro" id="IPR051598">
    <property type="entry name" value="TSUP/Inactive_protease-like"/>
</dbReference>
<feature type="transmembrane region" description="Helical" evidence="5">
    <location>
        <begin position="204"/>
        <end position="221"/>
    </location>
</feature>
<evidence type="ECO:0000256" key="6">
    <source>
        <dbReference type="SAM" id="SignalP"/>
    </source>
</evidence>
<protein>
    <recommendedName>
        <fullName evidence="5">Probable membrane transporter protein</fullName>
    </recommendedName>
</protein>
<dbReference type="PANTHER" id="PTHR43701">
    <property type="entry name" value="MEMBRANE TRANSPORTER PROTEIN MJ0441-RELATED"/>
    <property type="match status" value="1"/>
</dbReference>
<evidence type="ECO:0000313" key="7">
    <source>
        <dbReference type="EMBL" id="TGD92269.1"/>
    </source>
</evidence>
<feature type="transmembrane region" description="Helical" evidence="5">
    <location>
        <begin position="42"/>
        <end position="59"/>
    </location>
</feature>
<dbReference type="OrthoDB" id="8224438at2"/>
<dbReference type="Proteomes" id="UP000297535">
    <property type="component" value="Unassembled WGS sequence"/>
</dbReference>
<dbReference type="AlphaFoldDB" id="A0A4Z0ND40"/>
<comment type="caution">
    <text evidence="7">The sequence shown here is derived from an EMBL/GenBank/DDBJ whole genome shotgun (WGS) entry which is preliminary data.</text>
</comment>
<feature type="transmembrane region" description="Helical" evidence="5">
    <location>
        <begin position="143"/>
        <end position="166"/>
    </location>
</feature>
<accession>A0A4Z0ND40</accession>
<keyword evidence="4 5" id="KW-0472">Membrane</keyword>
<gene>
    <name evidence="7" type="ORF">EU555_34985</name>
</gene>
<keyword evidence="3 5" id="KW-1133">Transmembrane helix</keyword>
<dbReference type="RefSeq" id="WP_135419897.1">
    <property type="nucleotide sequence ID" value="NZ_SRLB01000063.1"/>
</dbReference>
<evidence type="ECO:0000256" key="1">
    <source>
        <dbReference type="ARBA" id="ARBA00004141"/>
    </source>
</evidence>
<keyword evidence="2 5" id="KW-0812">Transmembrane</keyword>
<feature type="signal peptide" evidence="6">
    <location>
        <begin position="1"/>
        <end position="20"/>
    </location>
</feature>
<dbReference type="GO" id="GO:0005886">
    <property type="term" value="C:plasma membrane"/>
    <property type="evidence" value="ECO:0007669"/>
    <property type="project" value="UniProtKB-SubCell"/>
</dbReference>
<name>A0A4Z0ND40_9HYPH</name>
<evidence type="ECO:0000313" key="8">
    <source>
        <dbReference type="Proteomes" id="UP000297535"/>
    </source>
</evidence>
<organism evidence="7 8">
    <name type="scientific">Methylobacterium nonmethylotrophicum</name>
    <dbReference type="NCBI Taxonomy" id="1141884"/>
    <lineage>
        <taxon>Bacteria</taxon>
        <taxon>Pseudomonadati</taxon>
        <taxon>Pseudomonadota</taxon>
        <taxon>Alphaproteobacteria</taxon>
        <taxon>Hyphomicrobiales</taxon>
        <taxon>Methylobacteriaceae</taxon>
        <taxon>Methylobacterium</taxon>
    </lineage>
</organism>
<dbReference type="EMBL" id="SRLB01000063">
    <property type="protein sequence ID" value="TGD92269.1"/>
    <property type="molecule type" value="Genomic_DNA"/>
</dbReference>
<sequence length="247" mass="24138">MSPVLGAALILGASTLYATAGQAGGTAFLAVMALAGVPAADMRPTSLVLNLVAAGYATARLHRAGAVAWPVLLRLLPAALPAALLGGLVVLEGRLYLALTGALLLAAAGLMLRPRDSADMAGVPASASVGLLPALLVGGGTGFVSGLTGVGGGVFLAPLLIALGWASARGTVGLSAPYILANSAAGFAGVFLAGGHGLAPGTPLYAAAALAGAVLGTAVGLRWMTERATRRILALLLALAGLRLLLR</sequence>
<dbReference type="Pfam" id="PF01925">
    <property type="entry name" value="TauE"/>
    <property type="match status" value="1"/>
</dbReference>
<keyword evidence="6" id="KW-0732">Signal</keyword>
<comment type="similarity">
    <text evidence="5">Belongs to the 4-toluene sulfonate uptake permease (TSUP) (TC 2.A.102) family.</text>
</comment>